<protein>
    <recommendedName>
        <fullName evidence="2">EF-hand domain-containing protein</fullName>
    </recommendedName>
</protein>
<dbReference type="PANTHER" id="PTHR23048:SF0">
    <property type="entry name" value="CALMODULIN LIKE 3"/>
    <property type="match status" value="1"/>
</dbReference>
<dbReference type="Pfam" id="PF13499">
    <property type="entry name" value="EF-hand_7"/>
    <property type="match status" value="1"/>
</dbReference>
<dbReference type="InterPro" id="IPR036116">
    <property type="entry name" value="FN3_sf"/>
</dbReference>
<dbReference type="OrthoDB" id="9985779at2759"/>
<proteinExistence type="predicted"/>
<evidence type="ECO:0000313" key="3">
    <source>
        <dbReference type="EMBL" id="KAF7260244.1"/>
    </source>
</evidence>
<dbReference type="PANTHER" id="PTHR23048">
    <property type="entry name" value="MYOSIN LIGHT CHAIN 1, 3"/>
    <property type="match status" value="1"/>
</dbReference>
<dbReference type="Gene3D" id="2.60.40.10">
    <property type="entry name" value="Immunoglobulins"/>
    <property type="match status" value="1"/>
</dbReference>
<dbReference type="InterPro" id="IPR003961">
    <property type="entry name" value="FN3_dom"/>
</dbReference>
<dbReference type="Proteomes" id="UP000822476">
    <property type="component" value="Unassembled WGS sequence"/>
</dbReference>
<dbReference type="PROSITE" id="PS50222">
    <property type="entry name" value="EF_HAND_2"/>
    <property type="match status" value="1"/>
</dbReference>
<dbReference type="Gene3D" id="1.10.238.10">
    <property type="entry name" value="EF-hand"/>
    <property type="match status" value="1"/>
</dbReference>
<dbReference type="GO" id="GO:0005509">
    <property type="term" value="F:calcium ion binding"/>
    <property type="evidence" value="ECO:0007669"/>
    <property type="project" value="InterPro"/>
</dbReference>
<dbReference type="SUPFAM" id="SSF47473">
    <property type="entry name" value="EF-hand"/>
    <property type="match status" value="1"/>
</dbReference>
<keyword evidence="1" id="KW-0677">Repeat</keyword>
<reference evidence="3" key="1">
    <citation type="submission" date="2019-07" db="EMBL/GenBank/DDBJ databases">
        <title>Annotation for the trematode Paragonimus miyazaki's.</title>
        <authorList>
            <person name="Choi Y.-J."/>
        </authorList>
    </citation>
    <scope>NUCLEOTIDE SEQUENCE</scope>
    <source>
        <strain evidence="3">Japan</strain>
    </source>
</reference>
<evidence type="ECO:0000259" key="2">
    <source>
        <dbReference type="PROSITE" id="PS50222"/>
    </source>
</evidence>
<gene>
    <name evidence="3" type="ORF">EG68_02568</name>
</gene>
<sequence length="632" mass="71570">PTFNASTPPLPAALKPSESKSAIVTTELDWSAPYAHLNPVDGPIVFILQTRICVCKQFDLLHTTDWQTLVMTHQFGAKLDAFEPGKMYQFHIAAVSPLGTRGFGPPSEPYPLSPIPPNPPSPPRNVTDSMWRFYSTGNINVLLNWEPPEYSDLPIKEYSVKWVIDHGYVQPGGQSLEGLTQFTQSVTSVRAVSYWHGHGSLESQPNTVFLSTQSILPVFAPQTSVEQKLTGVTLGAHDQLHSNASSCECRSDVSTKTTFNFQKVFYDNNDLVATFVFSPLVLGITYVLEWAPQVCINPKESETVSIRQTLKVQGRTRIIYLNNLRFNCRYVIRLRQLTSDVLKKQTALSTLRTRRQDEVPTVYDCFCTPSCSEVEVNRGLPPANCSLPDPGLPSPPLNLKVKNLSKLNYRVSWRRPIMTERMTRTPTPSIGTQITDTKYRVVWAPRIDEPVSKEMYNDQAGFSPIMDLQKSDARIVGKSTIMKVGELSEKEVAEIMKGFRTFDPKNTGYIEGRQLGNALRWLKLIPSEAQIQSFLEVLDPKKSGWISMELFLVAAAELWYGDSQHLERQLWDAFLLFDPLLCGTIHREVMWDILTKRGLEPIPDKEAEKLIRKYEDAHNRVEYSYLIHELMK</sequence>
<evidence type="ECO:0000313" key="4">
    <source>
        <dbReference type="Proteomes" id="UP000822476"/>
    </source>
</evidence>
<name>A0A8S9Z097_9TREM</name>
<comment type="caution">
    <text evidence="3">The sequence shown here is derived from an EMBL/GenBank/DDBJ whole genome shotgun (WGS) entry which is preliminary data.</text>
</comment>
<dbReference type="SUPFAM" id="SSF49265">
    <property type="entry name" value="Fibronectin type III"/>
    <property type="match status" value="1"/>
</dbReference>
<dbReference type="InterPro" id="IPR002048">
    <property type="entry name" value="EF_hand_dom"/>
</dbReference>
<dbReference type="InterPro" id="IPR013783">
    <property type="entry name" value="Ig-like_fold"/>
</dbReference>
<accession>A0A8S9Z097</accession>
<organism evidence="3 4">
    <name type="scientific">Paragonimus skrjabini miyazakii</name>
    <dbReference type="NCBI Taxonomy" id="59628"/>
    <lineage>
        <taxon>Eukaryota</taxon>
        <taxon>Metazoa</taxon>
        <taxon>Spiralia</taxon>
        <taxon>Lophotrochozoa</taxon>
        <taxon>Platyhelminthes</taxon>
        <taxon>Trematoda</taxon>
        <taxon>Digenea</taxon>
        <taxon>Plagiorchiida</taxon>
        <taxon>Troglotremata</taxon>
        <taxon>Troglotrematidae</taxon>
        <taxon>Paragonimus</taxon>
    </lineage>
</organism>
<evidence type="ECO:0000256" key="1">
    <source>
        <dbReference type="ARBA" id="ARBA00022737"/>
    </source>
</evidence>
<dbReference type="AlphaFoldDB" id="A0A8S9Z097"/>
<dbReference type="InterPro" id="IPR050230">
    <property type="entry name" value="CALM/Myosin/TropC-like"/>
</dbReference>
<feature type="domain" description="EF-hand" evidence="2">
    <location>
        <begin position="490"/>
        <end position="525"/>
    </location>
</feature>
<dbReference type="InterPro" id="IPR011992">
    <property type="entry name" value="EF-hand-dom_pair"/>
</dbReference>
<keyword evidence="4" id="KW-1185">Reference proteome</keyword>
<dbReference type="EMBL" id="JTDE01000831">
    <property type="protein sequence ID" value="KAF7260244.1"/>
    <property type="molecule type" value="Genomic_DNA"/>
</dbReference>
<feature type="non-terminal residue" evidence="3">
    <location>
        <position position="632"/>
    </location>
</feature>
<dbReference type="GO" id="GO:0016460">
    <property type="term" value="C:myosin II complex"/>
    <property type="evidence" value="ECO:0007669"/>
    <property type="project" value="TreeGrafter"/>
</dbReference>
<dbReference type="SMART" id="SM00060">
    <property type="entry name" value="FN3"/>
    <property type="match status" value="3"/>
</dbReference>